<evidence type="ECO:0000313" key="1">
    <source>
        <dbReference type="EMBL" id="AMN31236.1"/>
    </source>
</evidence>
<dbReference type="RefSeq" id="WP_061429823.1">
    <property type="nucleotide sequence ID" value="NZ_CATNZX010000014.1"/>
</dbReference>
<evidence type="ECO:0000313" key="2">
    <source>
        <dbReference type="Proteomes" id="UP000070260"/>
    </source>
</evidence>
<dbReference type="AlphaFoldDB" id="A0A140GRS7"/>
<keyword evidence="1" id="KW-0614">Plasmid</keyword>
<accession>A0A140GRS7</accession>
<gene>
    <name evidence="1" type="ORF">JFP838_pA0320</name>
</gene>
<reference evidence="1 2" key="1">
    <citation type="journal article" date="2016" name="PLoS ONE">
        <title>Plasmid Characterization and Chromosome Analysis of Two netF+ Clostridium perfringens Isolates Associated with Foal and Canine Necrotizing Enteritis.</title>
        <authorList>
            <person name="Mehdizadeh Gohari I."/>
            <person name="Kropinski A.M."/>
            <person name="Weese S.J."/>
            <person name="Parreira V.R."/>
            <person name="Whitehead A.E."/>
            <person name="Boerlin P."/>
            <person name="Prescott J.F."/>
        </authorList>
    </citation>
    <scope>NUCLEOTIDE SEQUENCE [LARGE SCALE GENOMIC DNA]</scope>
    <source>
        <strain evidence="1 2">JP838</strain>
        <plasmid evidence="2">Plasmid pJFP838A</plasmid>
    </source>
</reference>
<dbReference type="Proteomes" id="UP000070260">
    <property type="component" value="Plasmid pJFP838A"/>
</dbReference>
<protein>
    <submittedName>
        <fullName evidence="1">Uncharacterized protein</fullName>
    </submittedName>
</protein>
<proteinExistence type="predicted"/>
<geneLocation type="plasmid" evidence="1 2">
    <name>pJFP838A</name>
</geneLocation>
<name>A0A140GRS7_CLOPF</name>
<dbReference type="PATRIC" id="fig|1502.177.peg.3529"/>
<sequence length="94" mass="11464">MGDKREYHIKRIEGALKRRVRGINHQVEYLERLTKKINEEKNSFIKQDKLNRYCKEEEGLKKMKDELDLFINIKVPNYLKRNKVDYSIHMIKTI</sequence>
<organism evidence="1 2">
    <name type="scientific">Clostridium perfringens</name>
    <dbReference type="NCBI Taxonomy" id="1502"/>
    <lineage>
        <taxon>Bacteria</taxon>
        <taxon>Bacillati</taxon>
        <taxon>Bacillota</taxon>
        <taxon>Clostridia</taxon>
        <taxon>Eubacteriales</taxon>
        <taxon>Clostridiaceae</taxon>
        <taxon>Clostridium</taxon>
    </lineage>
</organism>
<dbReference type="EMBL" id="CP013615">
    <property type="protein sequence ID" value="AMN31236.1"/>
    <property type="molecule type" value="Genomic_DNA"/>
</dbReference>